<comment type="caution">
    <text evidence="5">The sequence shown here is derived from an EMBL/GenBank/DDBJ whole genome shotgun (WGS) entry which is preliminary data.</text>
</comment>
<protein>
    <submittedName>
        <fullName evidence="5">Transcriptional regulator</fullName>
    </submittedName>
</protein>
<dbReference type="RefSeq" id="WP_105593621.1">
    <property type="nucleotide sequence ID" value="NZ_PDET01000010.1"/>
</dbReference>
<keyword evidence="2" id="KW-0238">DNA-binding</keyword>
<dbReference type="GO" id="GO:0000976">
    <property type="term" value="F:transcription cis-regulatory region binding"/>
    <property type="evidence" value="ECO:0007669"/>
    <property type="project" value="TreeGrafter"/>
</dbReference>
<dbReference type="GO" id="GO:0003700">
    <property type="term" value="F:DNA-binding transcription factor activity"/>
    <property type="evidence" value="ECO:0007669"/>
    <property type="project" value="TreeGrafter"/>
</dbReference>
<dbReference type="SUPFAM" id="SSF47413">
    <property type="entry name" value="lambda repressor-like DNA-binding domains"/>
    <property type="match status" value="1"/>
</dbReference>
<dbReference type="EMBL" id="PDET01000010">
    <property type="protein sequence ID" value="PRD14557.1"/>
    <property type="molecule type" value="Genomic_DNA"/>
</dbReference>
<keyword evidence="6" id="KW-1185">Reference proteome</keyword>
<dbReference type="InterPro" id="IPR028082">
    <property type="entry name" value="Peripla_BP_I"/>
</dbReference>
<evidence type="ECO:0000256" key="1">
    <source>
        <dbReference type="ARBA" id="ARBA00023015"/>
    </source>
</evidence>
<evidence type="ECO:0000313" key="5">
    <source>
        <dbReference type="EMBL" id="PRD14557.1"/>
    </source>
</evidence>
<dbReference type="InterPro" id="IPR000843">
    <property type="entry name" value="HTH_LacI"/>
</dbReference>
<organism evidence="5 6">
    <name type="scientific">Pantoea coffeiphila</name>
    <dbReference type="NCBI Taxonomy" id="1465635"/>
    <lineage>
        <taxon>Bacteria</taxon>
        <taxon>Pseudomonadati</taxon>
        <taxon>Pseudomonadota</taxon>
        <taxon>Gammaproteobacteria</taxon>
        <taxon>Enterobacterales</taxon>
        <taxon>Erwiniaceae</taxon>
        <taxon>Pantoea</taxon>
    </lineage>
</organism>
<dbReference type="InterPro" id="IPR001761">
    <property type="entry name" value="Peripla_BP/Lac1_sug-bd_dom"/>
</dbReference>
<feature type="domain" description="HTH lacI-type" evidence="4">
    <location>
        <begin position="1"/>
        <end position="55"/>
    </location>
</feature>
<dbReference type="PANTHER" id="PTHR30146:SF109">
    <property type="entry name" value="HTH-TYPE TRANSCRIPTIONAL REGULATOR GALS"/>
    <property type="match status" value="1"/>
</dbReference>
<dbReference type="InterPro" id="IPR010982">
    <property type="entry name" value="Lambda_DNA-bd_dom_sf"/>
</dbReference>
<dbReference type="CDD" id="cd01392">
    <property type="entry name" value="HTH_LacI"/>
    <property type="match status" value="1"/>
</dbReference>
<dbReference type="PANTHER" id="PTHR30146">
    <property type="entry name" value="LACI-RELATED TRANSCRIPTIONAL REPRESSOR"/>
    <property type="match status" value="1"/>
</dbReference>
<dbReference type="SUPFAM" id="SSF53822">
    <property type="entry name" value="Periplasmic binding protein-like I"/>
    <property type="match status" value="1"/>
</dbReference>
<evidence type="ECO:0000313" key="6">
    <source>
        <dbReference type="Proteomes" id="UP000239181"/>
    </source>
</evidence>
<name>A0A2S9I9T9_9GAMM</name>
<dbReference type="Gene3D" id="1.10.260.40">
    <property type="entry name" value="lambda repressor-like DNA-binding domains"/>
    <property type="match status" value="1"/>
</dbReference>
<sequence>MSLKDIASALGLSVTTISRALNGYDDVAEETRLRIQQEARRRGYRPNPVARSLKTGKTNALGLLFPSSPLPFNGTSFVDVIGAIAQALAEREVDLLIVADTPENDHRSLQRMLRSRYVSGLIVAHTTRQDSRLAKLQQLNFPFLALGRSELTAPYAWFDFDHYTGPRMAVDHYVAQGLRRIAWLGSHLDQAFVSQRREGYLSAMQRHGFDSDLCWQTDPSRLEGYRATRQLLALPQPPQALIADSSSLGEGAAIALREMGRLSGPERIELMIYNGLPADSVIDVPVASIAQATWPAIGQQVAEMALRLMAGEPVSSLQVLWQPELKIP</sequence>
<dbReference type="AlphaFoldDB" id="A0A2S9I9T9"/>
<evidence type="ECO:0000259" key="4">
    <source>
        <dbReference type="PROSITE" id="PS50932"/>
    </source>
</evidence>
<dbReference type="SMART" id="SM00354">
    <property type="entry name" value="HTH_LACI"/>
    <property type="match status" value="1"/>
</dbReference>
<accession>A0A2S9I9T9</accession>
<proteinExistence type="predicted"/>
<keyword evidence="3" id="KW-0804">Transcription</keyword>
<gene>
    <name evidence="5" type="ORF">CQW29_15425</name>
</gene>
<dbReference type="Pfam" id="PF00532">
    <property type="entry name" value="Peripla_BP_1"/>
    <property type="match status" value="1"/>
</dbReference>
<keyword evidence="1" id="KW-0805">Transcription regulation</keyword>
<evidence type="ECO:0000256" key="2">
    <source>
        <dbReference type="ARBA" id="ARBA00023125"/>
    </source>
</evidence>
<dbReference type="Proteomes" id="UP000239181">
    <property type="component" value="Unassembled WGS sequence"/>
</dbReference>
<reference evidence="5 6" key="1">
    <citation type="submission" date="2017-10" db="EMBL/GenBank/DDBJ databases">
        <title>Draft genome of two endophytic bacteria isolated from 'guarana' Paullinia cupana (Mart.) Ducke.</title>
        <authorList>
            <person name="Siqueira K.A."/>
            <person name="Liotti R.G."/>
            <person name="Mendes T.A."/>
            <person name="Soares M.A."/>
        </authorList>
    </citation>
    <scope>NUCLEOTIDE SEQUENCE [LARGE SCALE GENOMIC DNA]</scope>
    <source>
        <strain evidence="5 6">342</strain>
    </source>
</reference>
<evidence type="ECO:0000256" key="3">
    <source>
        <dbReference type="ARBA" id="ARBA00023163"/>
    </source>
</evidence>
<dbReference type="PROSITE" id="PS50932">
    <property type="entry name" value="HTH_LACI_2"/>
    <property type="match status" value="1"/>
</dbReference>
<dbReference type="Gene3D" id="3.40.50.2300">
    <property type="match status" value="2"/>
</dbReference>
<dbReference type="Pfam" id="PF00356">
    <property type="entry name" value="LacI"/>
    <property type="match status" value="1"/>
</dbReference>
<dbReference type="OrthoDB" id="9798934at2"/>